<dbReference type="PANTHER" id="PTHR24096">
    <property type="entry name" value="LONG-CHAIN-FATTY-ACID--COA LIGASE"/>
    <property type="match status" value="1"/>
</dbReference>
<comment type="caution">
    <text evidence="7">The sequence shown here is derived from an EMBL/GenBank/DDBJ whole genome shotgun (WGS) entry which is preliminary data.</text>
</comment>
<dbReference type="PROSITE" id="PS00455">
    <property type="entry name" value="AMP_BINDING"/>
    <property type="match status" value="1"/>
</dbReference>
<keyword evidence="4" id="KW-0576">Peroxisome</keyword>
<evidence type="ECO:0000259" key="6">
    <source>
        <dbReference type="Pfam" id="PF13193"/>
    </source>
</evidence>
<dbReference type="InterPro" id="IPR000873">
    <property type="entry name" value="AMP-dep_synth/lig_dom"/>
</dbReference>
<dbReference type="SUPFAM" id="SSF56801">
    <property type="entry name" value="Acetyl-CoA synthetase-like"/>
    <property type="match status" value="1"/>
</dbReference>
<evidence type="ECO:0000256" key="3">
    <source>
        <dbReference type="ARBA" id="ARBA00022598"/>
    </source>
</evidence>
<protein>
    <recommendedName>
        <fullName evidence="9">AMP-binding protein</fullName>
    </recommendedName>
</protein>
<sequence length="463" mass="50531">MIPNGIEYPLFHLGVWAAGGAIVGSSIAYKLHETIYQLLDSQSTVILTTQQCLPMIIEAAKSCPTVRTIMCTRSSFVPLPEGVVDFEDALKFQPARDIVLLSLDSECLVYYSSGTTGQSKGVVYTHRSFHCAIEMRRSHWLHEIYPVLGVPNVEWLNEYQIISSGCFHLLGFGLLNWFLVTGSPIVIMPSFKGDVYLDMIAKYKPRFVNVTPPAIAFLTKDPAGQAAPLASIQLIMSSTAPLSQAISNEFFTHHPNVEYVVQGYGMTESASSHLPLLLHKGANASGGIVAAAYEQRIIDPSALTPCKRGQMGEVCVRGAAQSIGYLNRPDATKILMDEDGWIHTGDVGYIDERGLLYIVDRMKEMIKVTYNNQALPVAPAEIEGILLSNSKVGDAAVVGVPDDAGAELIRAFIVKADDDLTEREVESIVAEKLADFKRITGGVVFVDAIPRSATGKILRRDLK</sequence>
<keyword evidence="3" id="KW-0436">Ligase</keyword>
<dbReference type="Proteomes" id="UP001432322">
    <property type="component" value="Unassembled WGS sequence"/>
</dbReference>
<accession>A0AAV5WBF6</accession>
<dbReference type="EMBL" id="BTSY01000005">
    <property type="protein sequence ID" value="GMT27159.1"/>
    <property type="molecule type" value="Genomic_DNA"/>
</dbReference>
<evidence type="ECO:0008006" key="9">
    <source>
        <dbReference type="Google" id="ProtNLM"/>
    </source>
</evidence>
<dbReference type="GO" id="GO:0016405">
    <property type="term" value="F:CoA-ligase activity"/>
    <property type="evidence" value="ECO:0007669"/>
    <property type="project" value="TreeGrafter"/>
</dbReference>
<feature type="domain" description="AMP-dependent synthetase/ligase" evidence="5">
    <location>
        <begin position="1"/>
        <end position="326"/>
    </location>
</feature>
<evidence type="ECO:0000256" key="2">
    <source>
        <dbReference type="ARBA" id="ARBA00006432"/>
    </source>
</evidence>
<evidence type="ECO:0000313" key="7">
    <source>
        <dbReference type="EMBL" id="GMT27159.1"/>
    </source>
</evidence>
<dbReference type="PANTHER" id="PTHR24096:SF149">
    <property type="entry name" value="AMP-BINDING DOMAIN-CONTAINING PROTEIN-RELATED"/>
    <property type="match status" value="1"/>
</dbReference>
<feature type="non-terminal residue" evidence="7">
    <location>
        <position position="463"/>
    </location>
</feature>
<reference evidence="7" key="1">
    <citation type="submission" date="2023-10" db="EMBL/GenBank/DDBJ databases">
        <title>Genome assembly of Pristionchus species.</title>
        <authorList>
            <person name="Yoshida K."/>
            <person name="Sommer R.J."/>
        </authorList>
    </citation>
    <scope>NUCLEOTIDE SEQUENCE</scope>
    <source>
        <strain evidence="7">RS5133</strain>
    </source>
</reference>
<evidence type="ECO:0000256" key="1">
    <source>
        <dbReference type="ARBA" id="ARBA00004275"/>
    </source>
</evidence>
<dbReference type="GO" id="GO:0005777">
    <property type="term" value="C:peroxisome"/>
    <property type="evidence" value="ECO:0007669"/>
    <property type="project" value="UniProtKB-SubCell"/>
</dbReference>
<dbReference type="Pfam" id="PF13193">
    <property type="entry name" value="AMP-binding_C"/>
    <property type="match status" value="1"/>
</dbReference>
<comment type="similarity">
    <text evidence="2">Belongs to the ATP-dependent AMP-binding enzyme family.</text>
</comment>
<evidence type="ECO:0000256" key="4">
    <source>
        <dbReference type="ARBA" id="ARBA00023140"/>
    </source>
</evidence>
<dbReference type="InterPro" id="IPR045851">
    <property type="entry name" value="AMP-bd_C_sf"/>
</dbReference>
<organism evidence="7 8">
    <name type="scientific">Pristionchus fissidentatus</name>
    <dbReference type="NCBI Taxonomy" id="1538716"/>
    <lineage>
        <taxon>Eukaryota</taxon>
        <taxon>Metazoa</taxon>
        <taxon>Ecdysozoa</taxon>
        <taxon>Nematoda</taxon>
        <taxon>Chromadorea</taxon>
        <taxon>Rhabditida</taxon>
        <taxon>Rhabditina</taxon>
        <taxon>Diplogasteromorpha</taxon>
        <taxon>Diplogasteroidea</taxon>
        <taxon>Neodiplogasteridae</taxon>
        <taxon>Pristionchus</taxon>
    </lineage>
</organism>
<evidence type="ECO:0000313" key="8">
    <source>
        <dbReference type="Proteomes" id="UP001432322"/>
    </source>
</evidence>
<evidence type="ECO:0000259" key="5">
    <source>
        <dbReference type="Pfam" id="PF00501"/>
    </source>
</evidence>
<dbReference type="AlphaFoldDB" id="A0AAV5WBF6"/>
<comment type="subcellular location">
    <subcellularLocation>
        <location evidence="1">Peroxisome</location>
    </subcellularLocation>
</comment>
<proteinExistence type="inferred from homology"/>
<gene>
    <name evidence="7" type="ORF">PFISCL1PPCAC_18456</name>
</gene>
<dbReference type="InterPro" id="IPR020845">
    <property type="entry name" value="AMP-binding_CS"/>
</dbReference>
<keyword evidence="8" id="KW-1185">Reference proteome</keyword>
<dbReference type="InterPro" id="IPR025110">
    <property type="entry name" value="AMP-bd_C"/>
</dbReference>
<dbReference type="Gene3D" id="3.40.50.12780">
    <property type="entry name" value="N-terminal domain of ligase-like"/>
    <property type="match status" value="1"/>
</dbReference>
<dbReference type="InterPro" id="IPR042099">
    <property type="entry name" value="ANL_N_sf"/>
</dbReference>
<feature type="domain" description="AMP-binding enzyme C-terminal" evidence="6">
    <location>
        <begin position="381"/>
        <end position="456"/>
    </location>
</feature>
<name>A0AAV5WBF6_9BILA</name>
<dbReference type="Pfam" id="PF00501">
    <property type="entry name" value="AMP-binding"/>
    <property type="match status" value="1"/>
</dbReference>
<dbReference type="Gene3D" id="3.30.300.30">
    <property type="match status" value="1"/>
</dbReference>